<dbReference type="RefSeq" id="XP_040715399.1">
    <property type="nucleotide sequence ID" value="XM_040855994.1"/>
</dbReference>
<sequence length="315" mass="36051">MPYETETRSPDSGDKEERHFEPFSATRTIHSNHHFCLLSFNELPEWYRDNQFIRHGYRPVSESAKTCLRSWFYVHNELVNIHSHLLPSVAFLLGESYILEPLHRRYSRVTAGDYFVLAFFLLTATACFGLSAAYHTLISHSEKVESIWLRLDFSGIILLILGSFVSGIYVGFWCENLQRNIYWGMIGGLGALSLFVMLHPKFQGSRWRTFRLLTLVCTGLSGFAPIAHGIYMFGFPQMLLQSGLLYYLIEGGLFLLGAVVYATRFPERLKPGKFDLYGSSHQIFHVLVVLATVTHLVGVLSAFDYNYINRQCPSH</sequence>
<dbReference type="GO" id="GO:0016020">
    <property type="term" value="C:membrane"/>
    <property type="evidence" value="ECO:0007669"/>
    <property type="project" value="UniProtKB-SubCell"/>
</dbReference>
<keyword evidence="5 7" id="KW-0472">Membrane</keyword>
<evidence type="ECO:0000313" key="8">
    <source>
        <dbReference type="EMBL" id="ORY63985.1"/>
    </source>
</evidence>
<evidence type="ECO:0000256" key="3">
    <source>
        <dbReference type="ARBA" id="ARBA00022692"/>
    </source>
</evidence>
<evidence type="ECO:0000256" key="6">
    <source>
        <dbReference type="PIRSR" id="PIRSR604254-1"/>
    </source>
</evidence>
<reference evidence="8 9" key="1">
    <citation type="submission" date="2016-07" db="EMBL/GenBank/DDBJ databases">
        <title>Pervasive Adenine N6-methylation of Active Genes in Fungi.</title>
        <authorList>
            <consortium name="DOE Joint Genome Institute"/>
            <person name="Mondo S.J."/>
            <person name="Dannebaum R.O."/>
            <person name="Kuo R.C."/>
            <person name="Labutti K."/>
            <person name="Haridas S."/>
            <person name="Kuo A."/>
            <person name="Salamov A."/>
            <person name="Ahrendt S.R."/>
            <person name="Lipzen A."/>
            <person name="Sullivan W."/>
            <person name="Andreopoulos W.B."/>
            <person name="Clum A."/>
            <person name="Lindquist E."/>
            <person name="Daum C."/>
            <person name="Ramamoorthy G.K."/>
            <person name="Gryganskyi A."/>
            <person name="Culley D."/>
            <person name="Magnuson J.K."/>
            <person name="James T.Y."/>
            <person name="O'Malley M.A."/>
            <person name="Stajich J.E."/>
            <person name="Spatafora J.W."/>
            <person name="Visel A."/>
            <person name="Grigoriev I.V."/>
        </authorList>
    </citation>
    <scope>NUCLEOTIDE SEQUENCE [LARGE SCALE GENOMIC DNA]</scope>
    <source>
        <strain evidence="8 9">CBS 129021</strain>
    </source>
</reference>
<dbReference type="AlphaFoldDB" id="A0A1Y2DZD5"/>
<keyword evidence="3 7" id="KW-0812">Transmembrane</keyword>
<feature type="transmembrane region" description="Helical" evidence="7">
    <location>
        <begin position="114"/>
        <end position="135"/>
    </location>
</feature>
<dbReference type="PANTHER" id="PTHR20855">
    <property type="entry name" value="ADIPOR/PROGESTIN RECEPTOR-RELATED"/>
    <property type="match status" value="1"/>
</dbReference>
<keyword evidence="4 7" id="KW-1133">Transmembrane helix</keyword>
<accession>A0A1Y2DZD5</accession>
<dbReference type="OrthoDB" id="529367at2759"/>
<organism evidence="8 9">
    <name type="scientific">Pseudomassariella vexata</name>
    <dbReference type="NCBI Taxonomy" id="1141098"/>
    <lineage>
        <taxon>Eukaryota</taxon>
        <taxon>Fungi</taxon>
        <taxon>Dikarya</taxon>
        <taxon>Ascomycota</taxon>
        <taxon>Pezizomycotina</taxon>
        <taxon>Sordariomycetes</taxon>
        <taxon>Xylariomycetidae</taxon>
        <taxon>Amphisphaeriales</taxon>
        <taxon>Pseudomassariaceae</taxon>
        <taxon>Pseudomassariella</taxon>
    </lineage>
</organism>
<dbReference type="PANTHER" id="PTHR20855:SF52">
    <property type="entry name" value="ADIPONECTIN RECEPTOR PROTEIN"/>
    <property type="match status" value="1"/>
</dbReference>
<dbReference type="GO" id="GO:0006882">
    <property type="term" value="P:intracellular zinc ion homeostasis"/>
    <property type="evidence" value="ECO:0007669"/>
    <property type="project" value="TreeGrafter"/>
</dbReference>
<feature type="binding site" evidence="6">
    <location>
        <position position="135"/>
    </location>
    <ligand>
        <name>Zn(2+)</name>
        <dbReference type="ChEBI" id="CHEBI:29105"/>
    </ligand>
</feature>
<dbReference type="Pfam" id="PF03006">
    <property type="entry name" value="HlyIII"/>
    <property type="match status" value="1"/>
</dbReference>
<gene>
    <name evidence="8" type="ORF">BCR38DRAFT_343059</name>
</gene>
<feature type="transmembrane region" description="Helical" evidence="7">
    <location>
        <begin position="283"/>
        <end position="303"/>
    </location>
</feature>
<keyword evidence="8" id="KW-0675">Receptor</keyword>
<dbReference type="Proteomes" id="UP000193689">
    <property type="component" value="Unassembled WGS sequence"/>
</dbReference>
<evidence type="ECO:0000256" key="5">
    <source>
        <dbReference type="ARBA" id="ARBA00023136"/>
    </source>
</evidence>
<feature type="transmembrane region" description="Helical" evidence="7">
    <location>
        <begin position="181"/>
        <end position="198"/>
    </location>
</feature>
<dbReference type="GO" id="GO:0038023">
    <property type="term" value="F:signaling receptor activity"/>
    <property type="evidence" value="ECO:0007669"/>
    <property type="project" value="TreeGrafter"/>
</dbReference>
<dbReference type="GO" id="GO:0046872">
    <property type="term" value="F:metal ion binding"/>
    <property type="evidence" value="ECO:0007669"/>
    <property type="project" value="UniProtKB-KW"/>
</dbReference>
<comment type="subcellular location">
    <subcellularLocation>
        <location evidence="1">Membrane</location>
        <topology evidence="1">Multi-pass membrane protein</topology>
    </subcellularLocation>
</comment>
<feature type="binding site" evidence="6">
    <location>
        <position position="285"/>
    </location>
    <ligand>
        <name>Zn(2+)</name>
        <dbReference type="ChEBI" id="CHEBI:29105"/>
    </ligand>
</feature>
<evidence type="ECO:0000256" key="7">
    <source>
        <dbReference type="SAM" id="Phobius"/>
    </source>
</evidence>
<dbReference type="InParanoid" id="A0A1Y2DZD5"/>
<keyword evidence="9" id="KW-1185">Reference proteome</keyword>
<dbReference type="STRING" id="1141098.A0A1Y2DZD5"/>
<name>A0A1Y2DZD5_9PEZI</name>
<feature type="transmembrane region" description="Helical" evidence="7">
    <location>
        <begin position="147"/>
        <end position="169"/>
    </location>
</feature>
<dbReference type="EMBL" id="MCFJ01000007">
    <property type="protein sequence ID" value="ORY63985.1"/>
    <property type="molecule type" value="Genomic_DNA"/>
</dbReference>
<dbReference type="GeneID" id="63772206"/>
<keyword evidence="6" id="KW-0479">Metal-binding</keyword>
<protein>
    <submittedName>
        <fullName evidence="8">MPR-typeG-protein-coupled receptor</fullName>
    </submittedName>
</protein>
<evidence type="ECO:0000313" key="9">
    <source>
        <dbReference type="Proteomes" id="UP000193689"/>
    </source>
</evidence>
<feature type="transmembrane region" description="Helical" evidence="7">
    <location>
        <begin position="244"/>
        <end position="262"/>
    </location>
</feature>
<dbReference type="InterPro" id="IPR004254">
    <property type="entry name" value="AdipoR/HlyIII-related"/>
</dbReference>
<comment type="caution">
    <text evidence="8">The sequence shown here is derived from an EMBL/GenBank/DDBJ whole genome shotgun (WGS) entry which is preliminary data.</text>
</comment>
<feature type="binding site" evidence="6">
    <location>
        <position position="281"/>
    </location>
    <ligand>
        <name>Zn(2+)</name>
        <dbReference type="ChEBI" id="CHEBI:29105"/>
    </ligand>
</feature>
<proteinExistence type="inferred from homology"/>
<feature type="transmembrane region" description="Helical" evidence="7">
    <location>
        <begin position="210"/>
        <end position="232"/>
    </location>
</feature>
<keyword evidence="6" id="KW-0862">Zinc</keyword>
<evidence type="ECO:0000256" key="2">
    <source>
        <dbReference type="ARBA" id="ARBA00007018"/>
    </source>
</evidence>
<evidence type="ECO:0000256" key="1">
    <source>
        <dbReference type="ARBA" id="ARBA00004141"/>
    </source>
</evidence>
<comment type="similarity">
    <text evidence="2">Belongs to the ADIPOR family.</text>
</comment>
<evidence type="ECO:0000256" key="4">
    <source>
        <dbReference type="ARBA" id="ARBA00022989"/>
    </source>
</evidence>